<keyword evidence="2" id="KW-1185">Reference proteome</keyword>
<organism evidence="1 2">
    <name type="scientific">Gigaspora margarita</name>
    <dbReference type="NCBI Taxonomy" id="4874"/>
    <lineage>
        <taxon>Eukaryota</taxon>
        <taxon>Fungi</taxon>
        <taxon>Fungi incertae sedis</taxon>
        <taxon>Mucoromycota</taxon>
        <taxon>Glomeromycotina</taxon>
        <taxon>Glomeromycetes</taxon>
        <taxon>Diversisporales</taxon>
        <taxon>Gigasporaceae</taxon>
        <taxon>Gigaspora</taxon>
    </lineage>
</organism>
<comment type="caution">
    <text evidence="1">The sequence shown here is derived from an EMBL/GenBank/DDBJ whole genome shotgun (WGS) entry which is preliminary data.</text>
</comment>
<dbReference type="InterPro" id="IPR043131">
    <property type="entry name" value="BCAT-like_N"/>
</dbReference>
<dbReference type="InterPro" id="IPR043132">
    <property type="entry name" value="BCAT-like_C"/>
</dbReference>
<evidence type="ECO:0000313" key="2">
    <source>
        <dbReference type="Proteomes" id="UP000789901"/>
    </source>
</evidence>
<protein>
    <submittedName>
        <fullName evidence="1">15859_t:CDS:1</fullName>
    </submittedName>
</protein>
<accession>A0ABN7UIB7</accession>
<dbReference type="Proteomes" id="UP000789901">
    <property type="component" value="Unassembled WGS sequence"/>
</dbReference>
<dbReference type="SUPFAM" id="SSF56752">
    <property type="entry name" value="D-aminoacid aminotransferase-like PLP-dependent enzymes"/>
    <property type="match status" value="1"/>
</dbReference>
<dbReference type="Pfam" id="PF01063">
    <property type="entry name" value="Aminotran_4"/>
    <property type="match status" value="1"/>
</dbReference>
<reference evidence="1 2" key="1">
    <citation type="submission" date="2021-06" db="EMBL/GenBank/DDBJ databases">
        <authorList>
            <person name="Kallberg Y."/>
            <person name="Tangrot J."/>
            <person name="Rosling A."/>
        </authorList>
    </citation>
    <scope>NUCLEOTIDE SEQUENCE [LARGE SCALE GENOMIC DNA]</scope>
    <source>
        <strain evidence="1 2">120-4 pot B 10/14</strain>
    </source>
</reference>
<dbReference type="InterPro" id="IPR036038">
    <property type="entry name" value="Aminotransferase-like"/>
</dbReference>
<dbReference type="EMBL" id="CAJVQB010003300">
    <property type="protein sequence ID" value="CAG8604057.1"/>
    <property type="molecule type" value="Genomic_DNA"/>
</dbReference>
<dbReference type="Gene3D" id="3.20.10.10">
    <property type="entry name" value="D-amino Acid Aminotransferase, subunit A, domain 2"/>
    <property type="match status" value="1"/>
</dbReference>
<dbReference type="InterPro" id="IPR001544">
    <property type="entry name" value="Aminotrans_IV"/>
</dbReference>
<sequence length="236" mass="27471">MDCPEFELLESILYEPSNENNEIYLHEHLLRLNNSATDLFDDKDYGLFKKYTKEEFAKTVRVKLNQYIDKKNLNKINKNGDIKITDHPYIPVLLEGLKIKLDTTPILSDDIFLNHKTTNRKVYDEARHRIGLDPIPTPGSDPIFDVLLFNDKNEITMCSFSYIAVEFIDKDGTSFWKTPPVECGLLKGVYRKMLLNDNQIIDEVITVEEIQQAQQEGRKIKCFNSIHKEFIVELVL</sequence>
<evidence type="ECO:0000313" key="1">
    <source>
        <dbReference type="EMBL" id="CAG8604057.1"/>
    </source>
</evidence>
<gene>
    <name evidence="1" type="ORF">GMARGA_LOCUS7028</name>
</gene>
<name>A0ABN7UIB7_GIGMA</name>
<dbReference type="Gene3D" id="3.30.470.10">
    <property type="match status" value="1"/>
</dbReference>
<proteinExistence type="predicted"/>